<organism evidence="2 3">
    <name type="scientific">Malus domestica</name>
    <name type="common">Apple</name>
    <name type="synonym">Pyrus malus</name>
    <dbReference type="NCBI Taxonomy" id="3750"/>
    <lineage>
        <taxon>Eukaryota</taxon>
        <taxon>Viridiplantae</taxon>
        <taxon>Streptophyta</taxon>
        <taxon>Embryophyta</taxon>
        <taxon>Tracheophyta</taxon>
        <taxon>Spermatophyta</taxon>
        <taxon>Magnoliopsida</taxon>
        <taxon>eudicotyledons</taxon>
        <taxon>Gunneridae</taxon>
        <taxon>Pentapetalae</taxon>
        <taxon>rosids</taxon>
        <taxon>fabids</taxon>
        <taxon>Rosales</taxon>
        <taxon>Rosaceae</taxon>
        <taxon>Amygdaloideae</taxon>
        <taxon>Maleae</taxon>
        <taxon>Malus</taxon>
    </lineage>
</organism>
<feature type="compositionally biased region" description="Acidic residues" evidence="1">
    <location>
        <begin position="37"/>
        <end position="50"/>
    </location>
</feature>
<protein>
    <submittedName>
        <fullName evidence="2">Uncharacterized protein</fullName>
    </submittedName>
</protein>
<gene>
    <name evidence="2" type="ORF">DVH24_027955</name>
</gene>
<evidence type="ECO:0000313" key="3">
    <source>
        <dbReference type="Proteomes" id="UP000290289"/>
    </source>
</evidence>
<proteinExistence type="predicted"/>
<reference evidence="2 3" key="1">
    <citation type="submission" date="2018-10" db="EMBL/GenBank/DDBJ databases">
        <title>A high-quality apple genome assembly.</title>
        <authorList>
            <person name="Hu J."/>
        </authorList>
    </citation>
    <scope>NUCLEOTIDE SEQUENCE [LARGE SCALE GENOMIC DNA]</scope>
    <source>
        <strain evidence="3">cv. HFTH1</strain>
        <tissue evidence="2">Young leaf</tissue>
    </source>
</reference>
<sequence>MLRENRNQSEIPEEVLRVRRSMLSVSSKEKKACTKDQEEDSAGPSEEIESDTNQIPANVRQSARSVPGRFRYRESTPWISGIKNHRAARDPRRKAI</sequence>
<dbReference type="Proteomes" id="UP000290289">
    <property type="component" value="Chromosome 17"/>
</dbReference>
<feature type="region of interest" description="Disordered" evidence="1">
    <location>
        <begin position="21"/>
        <end position="68"/>
    </location>
</feature>
<evidence type="ECO:0000256" key="1">
    <source>
        <dbReference type="SAM" id="MobiDB-lite"/>
    </source>
</evidence>
<feature type="compositionally biased region" description="Basic and acidic residues" evidence="1">
    <location>
        <begin position="27"/>
        <end position="36"/>
    </location>
</feature>
<feature type="compositionally biased region" description="Polar residues" evidence="1">
    <location>
        <begin position="51"/>
        <end position="64"/>
    </location>
</feature>
<evidence type="ECO:0000313" key="2">
    <source>
        <dbReference type="EMBL" id="RXH67808.1"/>
    </source>
</evidence>
<accession>A0A498H8S3</accession>
<keyword evidence="3" id="KW-1185">Reference proteome</keyword>
<comment type="caution">
    <text evidence="2">The sequence shown here is derived from an EMBL/GenBank/DDBJ whole genome shotgun (WGS) entry which is preliminary data.</text>
</comment>
<dbReference type="AlphaFoldDB" id="A0A498H8S3"/>
<dbReference type="EMBL" id="RDQH01000343">
    <property type="protein sequence ID" value="RXH67808.1"/>
    <property type="molecule type" value="Genomic_DNA"/>
</dbReference>
<name>A0A498H8S3_MALDO</name>